<keyword evidence="3" id="KW-1185">Reference proteome</keyword>
<proteinExistence type="predicted"/>
<organism evidence="2">
    <name type="scientific">Oikopleura dioica</name>
    <name type="common">Tunicate</name>
    <dbReference type="NCBI Taxonomy" id="34765"/>
    <lineage>
        <taxon>Eukaryota</taxon>
        <taxon>Metazoa</taxon>
        <taxon>Chordata</taxon>
        <taxon>Tunicata</taxon>
        <taxon>Appendicularia</taxon>
        <taxon>Copelata</taxon>
        <taxon>Oikopleuridae</taxon>
        <taxon>Oikopleura</taxon>
    </lineage>
</organism>
<protein>
    <submittedName>
        <fullName evidence="2">Uncharacterized protein</fullName>
    </submittedName>
</protein>
<gene>
    <name evidence="2" type="ORF">GSOID_T00005297001</name>
</gene>
<dbReference type="PANTHER" id="PTHR15759">
    <property type="entry name" value="PANNEXIN"/>
    <property type="match status" value="1"/>
</dbReference>
<dbReference type="GO" id="GO:0006812">
    <property type="term" value="P:monoatomic cation transport"/>
    <property type="evidence" value="ECO:0007669"/>
    <property type="project" value="InterPro"/>
</dbReference>
<evidence type="ECO:0000313" key="3">
    <source>
        <dbReference type="Proteomes" id="UP000001307"/>
    </source>
</evidence>
<name>E4XAP8_OIKDI</name>
<keyword evidence="1" id="KW-0812">Transmembrane</keyword>
<feature type="transmembrane region" description="Helical" evidence="1">
    <location>
        <begin position="408"/>
        <end position="435"/>
    </location>
</feature>
<keyword evidence="1" id="KW-1133">Transmembrane helix</keyword>
<keyword evidence="1" id="KW-0472">Membrane</keyword>
<evidence type="ECO:0000313" key="2">
    <source>
        <dbReference type="EMBL" id="CBY08710.1"/>
    </source>
</evidence>
<dbReference type="InterPro" id="IPR039099">
    <property type="entry name" value="Pannexin"/>
</dbReference>
<dbReference type="InParanoid" id="E4XAP8"/>
<dbReference type="GO" id="GO:0015267">
    <property type="term" value="F:channel activity"/>
    <property type="evidence" value="ECO:0007669"/>
    <property type="project" value="InterPro"/>
</dbReference>
<dbReference type="Proteomes" id="UP000001307">
    <property type="component" value="Unassembled WGS sequence"/>
</dbReference>
<accession>E4XAP8</accession>
<dbReference type="EMBL" id="FN653032">
    <property type="protein sequence ID" value="CBY08710.1"/>
    <property type="molecule type" value="Genomic_DNA"/>
</dbReference>
<sequence>MDPAGFISAIGDESSKNQHQVVTEFVEDTVIHFVGCYGFLLIGLILQLSGSIQEQINCINSQSPIDKAFSRETTSYVNNFCWMGENDDANQFVAFENQDLDARWYVDHLSKIFFLVAILFHVPKIYWNMSVGGILNSYMGYTKLLLDIVKQKLESIPKDGIWGGTEKYHPGRAFDPESKLFSQHQKYVPLRMDSFLKNIGEGDATLEDMLEGSTTSSIKNNETGCFDCRRSSEKTPNRDVEDPLMEESNKSFCCLGKSCKNVCKMNDRALVGKLMYRNFSHMNVVPLIVSIHKVTYMQDSGTGHHEMLYDSNGNPNSKIPIYRHGVLWCILKMWACEGNFNGSVLYKKYLKKTIMNFVLSFGLLVPSVLYGKKFLVGWNDIPEEMKCVIPTKGEQILATCILPTVGDVYIPIIIAIIFLAINSLLSLYVIITVFIRPNTSSIGYNFLSYIFDDALGYSVLWQRPNTSDLQKQMMKASVDSESPVTVNIPPYEKKTQ</sequence>
<dbReference type="OrthoDB" id="10312400at2759"/>
<evidence type="ECO:0000256" key="1">
    <source>
        <dbReference type="SAM" id="Phobius"/>
    </source>
</evidence>
<dbReference type="PANTHER" id="PTHR15759:SF6">
    <property type="entry name" value="INNEXIN"/>
    <property type="match status" value="1"/>
</dbReference>
<feature type="transmembrane region" description="Helical" evidence="1">
    <location>
        <begin position="353"/>
        <end position="370"/>
    </location>
</feature>
<feature type="transmembrane region" description="Helical" evidence="1">
    <location>
        <begin position="30"/>
        <end position="48"/>
    </location>
</feature>
<dbReference type="AlphaFoldDB" id="E4XAP8"/>
<reference evidence="2" key="1">
    <citation type="journal article" date="2010" name="Science">
        <title>Plasticity of animal genome architecture unmasked by rapid evolution of a pelagic tunicate.</title>
        <authorList>
            <person name="Denoeud F."/>
            <person name="Henriet S."/>
            <person name="Mungpakdee S."/>
            <person name="Aury J.M."/>
            <person name="Da Silva C."/>
            <person name="Brinkmann H."/>
            <person name="Mikhaleva J."/>
            <person name="Olsen L.C."/>
            <person name="Jubin C."/>
            <person name="Canestro C."/>
            <person name="Bouquet J.M."/>
            <person name="Danks G."/>
            <person name="Poulain J."/>
            <person name="Campsteijn C."/>
            <person name="Adamski M."/>
            <person name="Cross I."/>
            <person name="Yadetie F."/>
            <person name="Muffato M."/>
            <person name="Louis A."/>
            <person name="Butcher S."/>
            <person name="Tsagkogeorga G."/>
            <person name="Konrad A."/>
            <person name="Singh S."/>
            <person name="Jensen M.F."/>
            <person name="Cong E.H."/>
            <person name="Eikeseth-Otteraa H."/>
            <person name="Noel B."/>
            <person name="Anthouard V."/>
            <person name="Porcel B.M."/>
            <person name="Kachouri-Lafond R."/>
            <person name="Nishino A."/>
            <person name="Ugolini M."/>
            <person name="Chourrout P."/>
            <person name="Nishida H."/>
            <person name="Aasland R."/>
            <person name="Huzurbazar S."/>
            <person name="Westhof E."/>
            <person name="Delsuc F."/>
            <person name="Lehrach H."/>
            <person name="Reinhardt R."/>
            <person name="Weissenbach J."/>
            <person name="Roy S.W."/>
            <person name="Artiguenave F."/>
            <person name="Postlethwait J.H."/>
            <person name="Manak J.R."/>
            <person name="Thompson E.M."/>
            <person name="Jaillon O."/>
            <person name="Du Pasquier L."/>
            <person name="Boudinot P."/>
            <person name="Liberles D.A."/>
            <person name="Volff J.N."/>
            <person name="Philippe H."/>
            <person name="Lenhard B."/>
            <person name="Roest Crollius H."/>
            <person name="Wincker P."/>
            <person name="Chourrout D."/>
        </authorList>
    </citation>
    <scope>NUCLEOTIDE SEQUENCE [LARGE SCALE GENOMIC DNA]</scope>
</reference>
<dbReference type="GO" id="GO:0032732">
    <property type="term" value="P:positive regulation of interleukin-1 production"/>
    <property type="evidence" value="ECO:0007669"/>
    <property type="project" value="InterPro"/>
</dbReference>